<dbReference type="Proteomes" id="UP001431186">
    <property type="component" value="Chromosome"/>
</dbReference>
<evidence type="ECO:0000313" key="2">
    <source>
        <dbReference type="Proteomes" id="UP001431186"/>
    </source>
</evidence>
<keyword evidence="2" id="KW-1185">Reference proteome</keyword>
<dbReference type="AlphaFoldDB" id="A0AAU9CYG9"/>
<organism evidence="1 2">
    <name type="scientific">Leptogranulimonas caecicola</name>
    <dbReference type="NCBI Taxonomy" id="2894156"/>
    <lineage>
        <taxon>Bacteria</taxon>
        <taxon>Bacillati</taxon>
        <taxon>Actinomycetota</taxon>
        <taxon>Coriobacteriia</taxon>
        <taxon>Coriobacteriales</taxon>
        <taxon>Kribbibacteriaceae</taxon>
        <taxon>Leptogranulimonas</taxon>
    </lineage>
</organism>
<reference evidence="1" key="1">
    <citation type="submission" date="2021-11" db="EMBL/GenBank/DDBJ databases">
        <title>Complete genome sequence of Atopobiaceae bacterium TOC12.</title>
        <authorList>
            <person name="Morinaga K."/>
            <person name="Kusada H."/>
            <person name="Tamaki H."/>
        </authorList>
    </citation>
    <scope>NUCLEOTIDE SEQUENCE</scope>
    <source>
        <strain evidence="1">TOC12</strain>
    </source>
</reference>
<proteinExistence type="predicted"/>
<name>A0AAU9CYG9_9ACTN</name>
<accession>A0AAU9CYG9</accession>
<dbReference type="EMBL" id="AP025285">
    <property type="protein sequence ID" value="BDC91588.1"/>
    <property type="molecule type" value="Genomic_DNA"/>
</dbReference>
<dbReference type="KEGG" id="lcal:ATTO_14600"/>
<gene>
    <name evidence="1" type="ORF">ATTO_14600</name>
</gene>
<sequence>MEQAHGESIAELYEAPAKYVPATTVHHVLRANVSPGYALSEWAMDKHTGQVVRNLIPLSHYAHNVVHERVGFTRELQTSVALTPERW</sequence>
<protein>
    <submittedName>
        <fullName evidence="1">Uncharacterized protein</fullName>
    </submittedName>
</protein>
<evidence type="ECO:0000313" key="1">
    <source>
        <dbReference type="EMBL" id="BDC91588.1"/>
    </source>
</evidence>